<sequence>MTDVTVRKTKSHAMIPIHVWRELEKDKEFMTKVNRTRKVYGFAPLKSMKP</sequence>
<evidence type="ECO:0000313" key="1">
    <source>
        <dbReference type="EMBL" id="KKN77115.1"/>
    </source>
</evidence>
<accession>A0A0F9T7C4</accession>
<comment type="caution">
    <text evidence="1">The sequence shown here is derived from an EMBL/GenBank/DDBJ whole genome shotgun (WGS) entry which is preliminary data.</text>
</comment>
<organism evidence="1">
    <name type="scientific">marine sediment metagenome</name>
    <dbReference type="NCBI Taxonomy" id="412755"/>
    <lineage>
        <taxon>unclassified sequences</taxon>
        <taxon>metagenomes</taxon>
        <taxon>ecological metagenomes</taxon>
    </lineage>
</organism>
<proteinExistence type="predicted"/>
<gene>
    <name evidence="1" type="ORF">LCGC14_0363110</name>
</gene>
<name>A0A0F9T7C4_9ZZZZ</name>
<protein>
    <submittedName>
        <fullName evidence="1">Uncharacterized protein</fullName>
    </submittedName>
</protein>
<dbReference type="AlphaFoldDB" id="A0A0F9T7C4"/>
<dbReference type="EMBL" id="LAZR01000284">
    <property type="protein sequence ID" value="KKN77115.1"/>
    <property type="molecule type" value="Genomic_DNA"/>
</dbReference>
<reference evidence="1" key="1">
    <citation type="journal article" date="2015" name="Nature">
        <title>Complex archaea that bridge the gap between prokaryotes and eukaryotes.</title>
        <authorList>
            <person name="Spang A."/>
            <person name="Saw J.H."/>
            <person name="Jorgensen S.L."/>
            <person name="Zaremba-Niedzwiedzka K."/>
            <person name="Martijn J."/>
            <person name="Lind A.E."/>
            <person name="van Eijk R."/>
            <person name="Schleper C."/>
            <person name="Guy L."/>
            <person name="Ettema T.J."/>
        </authorList>
    </citation>
    <scope>NUCLEOTIDE SEQUENCE</scope>
</reference>